<dbReference type="Proteomes" id="UP000182769">
    <property type="component" value="Unassembled WGS sequence"/>
</dbReference>
<proteinExistence type="predicted"/>
<dbReference type="PANTHER" id="PTHR33545:SF5">
    <property type="entry name" value="UPF0750 MEMBRANE PROTEIN YITT"/>
    <property type="match status" value="1"/>
</dbReference>
<evidence type="ECO:0000256" key="4">
    <source>
        <dbReference type="ARBA" id="ARBA00022989"/>
    </source>
</evidence>
<dbReference type="RefSeq" id="WP_055461485.1">
    <property type="nucleotide sequence ID" value="NZ_CYHG01000001.1"/>
</dbReference>
<accession>A0A0K6IHA4</accession>
<dbReference type="AlphaFoldDB" id="A0A0K6IHA4"/>
<dbReference type="STRING" id="1137284.GCA_001418205_00359"/>
<keyword evidence="4 6" id="KW-1133">Transmembrane helix</keyword>
<feature type="transmembrane region" description="Helical" evidence="6">
    <location>
        <begin position="151"/>
        <end position="171"/>
    </location>
</feature>
<keyword evidence="5 6" id="KW-0472">Membrane</keyword>
<comment type="subcellular location">
    <subcellularLocation>
        <location evidence="1">Cell membrane</location>
        <topology evidence="1">Multi-pass membrane protein</topology>
    </subcellularLocation>
</comment>
<dbReference type="InterPro" id="IPR003740">
    <property type="entry name" value="YitT"/>
</dbReference>
<evidence type="ECO:0000256" key="2">
    <source>
        <dbReference type="ARBA" id="ARBA00022475"/>
    </source>
</evidence>
<name>A0A0K6IHA4_9GAMM</name>
<gene>
    <name evidence="7" type="ORF">Ga0061065_101358</name>
</gene>
<dbReference type="GO" id="GO:0005886">
    <property type="term" value="C:plasma membrane"/>
    <property type="evidence" value="ECO:0007669"/>
    <property type="project" value="UniProtKB-SubCell"/>
</dbReference>
<keyword evidence="3 6" id="KW-0812">Transmembrane</keyword>
<evidence type="ECO:0000256" key="1">
    <source>
        <dbReference type="ARBA" id="ARBA00004651"/>
    </source>
</evidence>
<feature type="transmembrane region" description="Helical" evidence="6">
    <location>
        <begin position="112"/>
        <end position="130"/>
    </location>
</feature>
<evidence type="ECO:0000256" key="5">
    <source>
        <dbReference type="ARBA" id="ARBA00023136"/>
    </source>
</evidence>
<feature type="transmembrane region" description="Helical" evidence="6">
    <location>
        <begin position="20"/>
        <end position="51"/>
    </location>
</feature>
<dbReference type="Pfam" id="PF02588">
    <property type="entry name" value="YitT_membrane"/>
    <property type="match status" value="1"/>
</dbReference>
<evidence type="ECO:0000256" key="6">
    <source>
        <dbReference type="SAM" id="Phobius"/>
    </source>
</evidence>
<feature type="transmembrane region" description="Helical" evidence="6">
    <location>
        <begin position="87"/>
        <end position="106"/>
    </location>
</feature>
<protein>
    <submittedName>
        <fullName evidence="7">Uncharacterized BCR, YitT family COG1284</fullName>
    </submittedName>
</protein>
<reference evidence="8" key="1">
    <citation type="submission" date="2015-08" db="EMBL/GenBank/DDBJ databases">
        <authorList>
            <person name="Varghese N."/>
        </authorList>
    </citation>
    <scope>NUCLEOTIDE SEQUENCE [LARGE SCALE GENOMIC DNA]</scope>
    <source>
        <strain evidence="8">JCM 18476</strain>
    </source>
</reference>
<sequence>MSSALANIQRHTKLEDVQGILTGTMLIALGINFYSQVGLITGGTAGIAFLLNYLTSFTFGQIFFVINLPFYWLSIRRIGWEFTLKTFASVFLVSAFTDITPMFLQLQDINPVYATITGGFLIGVGFVVLFRHNASLGGLNILARYLFQTRGVPIGKFMMVVDCSVVFASIFVVDIELIAISIMGAVILNFMLVMNHKPGRYSVSF</sequence>
<dbReference type="PANTHER" id="PTHR33545">
    <property type="entry name" value="UPF0750 MEMBRANE PROTEIN YITT-RELATED"/>
    <property type="match status" value="1"/>
</dbReference>
<keyword evidence="8" id="KW-1185">Reference proteome</keyword>
<organism evidence="7 8">
    <name type="scientific">Marinomonas fungiae</name>
    <dbReference type="NCBI Taxonomy" id="1137284"/>
    <lineage>
        <taxon>Bacteria</taxon>
        <taxon>Pseudomonadati</taxon>
        <taxon>Pseudomonadota</taxon>
        <taxon>Gammaproteobacteria</taxon>
        <taxon>Oceanospirillales</taxon>
        <taxon>Oceanospirillaceae</taxon>
        <taxon>Marinomonas</taxon>
    </lineage>
</organism>
<evidence type="ECO:0000256" key="3">
    <source>
        <dbReference type="ARBA" id="ARBA00022692"/>
    </source>
</evidence>
<keyword evidence="2" id="KW-1003">Cell membrane</keyword>
<dbReference type="OrthoDB" id="3296441at2"/>
<feature type="transmembrane region" description="Helical" evidence="6">
    <location>
        <begin position="177"/>
        <end position="194"/>
    </location>
</feature>
<feature type="transmembrane region" description="Helical" evidence="6">
    <location>
        <begin position="57"/>
        <end position="75"/>
    </location>
</feature>
<dbReference type="EMBL" id="CYHG01000001">
    <property type="protein sequence ID" value="CUB02525.1"/>
    <property type="molecule type" value="Genomic_DNA"/>
</dbReference>
<evidence type="ECO:0000313" key="7">
    <source>
        <dbReference type="EMBL" id="CUB02525.1"/>
    </source>
</evidence>
<dbReference type="InterPro" id="IPR051461">
    <property type="entry name" value="UPF0750_membrane"/>
</dbReference>
<evidence type="ECO:0000313" key="8">
    <source>
        <dbReference type="Proteomes" id="UP000182769"/>
    </source>
</evidence>